<feature type="transmembrane region" description="Helical" evidence="2">
    <location>
        <begin position="32"/>
        <end position="51"/>
    </location>
</feature>
<proteinExistence type="predicted"/>
<dbReference type="Proteomes" id="UP000239874">
    <property type="component" value="Unassembled WGS sequence"/>
</dbReference>
<feature type="transmembrane region" description="Helical" evidence="2">
    <location>
        <begin position="63"/>
        <end position="83"/>
    </location>
</feature>
<dbReference type="EMBL" id="PSZC01000032">
    <property type="protein sequence ID" value="PPJ34017.1"/>
    <property type="molecule type" value="Genomic_DNA"/>
</dbReference>
<keyword evidence="2" id="KW-1133">Transmembrane helix</keyword>
<evidence type="ECO:0000256" key="1">
    <source>
        <dbReference type="SAM" id="MobiDB-lite"/>
    </source>
</evidence>
<comment type="caution">
    <text evidence="3">The sequence shown here is derived from an EMBL/GenBank/DDBJ whole genome shotgun (WGS) entry which is preliminary data.</text>
</comment>
<evidence type="ECO:0000313" key="4">
    <source>
        <dbReference type="Proteomes" id="UP000239874"/>
    </source>
</evidence>
<reference evidence="3 4" key="1">
    <citation type="submission" date="2018-02" db="EMBL/GenBank/DDBJ databases">
        <title>8 Nocardia nova and 1 Nocardia cyriacigeorgica strain used for evolution to TMP-SMX.</title>
        <authorList>
            <person name="Mehta H."/>
            <person name="Weng J."/>
            <person name="Shamoo Y."/>
        </authorList>
    </citation>
    <scope>NUCLEOTIDE SEQUENCE [LARGE SCALE GENOMIC DNA]</scope>
    <source>
        <strain evidence="3 4">MDA3139</strain>
    </source>
</reference>
<feature type="region of interest" description="Disordered" evidence="1">
    <location>
        <begin position="93"/>
        <end position="135"/>
    </location>
</feature>
<evidence type="ECO:0000313" key="3">
    <source>
        <dbReference type="EMBL" id="PPJ34017.1"/>
    </source>
</evidence>
<sequence>MSILFGIGLVIWFVSIAAMFLARALDDRSQQAFRASVGLCAVGSTLLAIGTPFVSGNTTGKNILFTGGFVVMAVLCAYSVLIMRHRPATPPIPLPIPFTPPSDNLTATAAPAPRSQDLPTRVPAPKSRPHNPSRR</sequence>
<accession>A0A2S6AGX6</accession>
<dbReference type="RefSeq" id="WP_104375893.1">
    <property type="nucleotide sequence ID" value="NZ_PSZC01000032.1"/>
</dbReference>
<protein>
    <submittedName>
        <fullName evidence="3">Uncharacterized protein</fullName>
    </submittedName>
</protein>
<name>A0A2S6AGX6_9NOCA</name>
<dbReference type="OrthoDB" id="4567437at2"/>
<dbReference type="AlphaFoldDB" id="A0A2S6AGX6"/>
<gene>
    <name evidence="3" type="ORF">C5E45_30760</name>
</gene>
<keyword evidence="2" id="KW-0472">Membrane</keyword>
<keyword evidence="2" id="KW-0812">Transmembrane</keyword>
<organism evidence="3 4">
    <name type="scientific">Nocardia nova</name>
    <dbReference type="NCBI Taxonomy" id="37330"/>
    <lineage>
        <taxon>Bacteria</taxon>
        <taxon>Bacillati</taxon>
        <taxon>Actinomycetota</taxon>
        <taxon>Actinomycetes</taxon>
        <taxon>Mycobacteriales</taxon>
        <taxon>Nocardiaceae</taxon>
        <taxon>Nocardia</taxon>
    </lineage>
</organism>
<evidence type="ECO:0000256" key="2">
    <source>
        <dbReference type="SAM" id="Phobius"/>
    </source>
</evidence>
<feature type="transmembrane region" description="Helical" evidence="2">
    <location>
        <begin position="6"/>
        <end position="25"/>
    </location>
</feature>